<sequence length="341" mass="37230">MNTPATPAGPRPAIDLLPGLDPAAHVPHALHAPPSVWTERNCYIDLWIELVHALGADPHAMLPVVLALDFEGDQWTFFKPSHAALWTLYGLDVQELTVWRPMLEHLREHLGAGRLPCIEADSHWMPDTAGTDYRRRHGKTSIVVTALDEGARRLHYLHNAGHHALEGEDFDRLLDVGAPAAELPLFAELIKIDRLRRRPPAELRALALAELRIHLARRPADNPVERFAARLAAELPALREAGLDHYHRWAFGTIRQLGAAFELAARLADWFAGGPPTAAAGDWAAAAREFDAVSTHCKAQILKTARIVAGSKPFDAAEAWAPAAQAWARGMAAMDAAAGVG</sequence>
<dbReference type="InterPro" id="IPR014989">
    <property type="entry name" value="DUF1839"/>
</dbReference>
<evidence type="ECO:0000313" key="2">
    <source>
        <dbReference type="Proteomes" id="UP000037660"/>
    </source>
</evidence>
<reference evidence="1 2" key="2">
    <citation type="journal article" date="2016" name="Science">
        <title>A bacterium that degrades and assimilates poly(ethylene terephthalate).</title>
        <authorList>
            <person name="Yoshida S."/>
            <person name="Hiraga K."/>
            <person name="Takehana T."/>
            <person name="Taniguchi I."/>
            <person name="Yamaji H."/>
            <person name="Maeda Y."/>
            <person name="Toyohara K."/>
            <person name="Miyamoto K."/>
            <person name="Kimura Y."/>
            <person name="Oda K."/>
        </authorList>
    </citation>
    <scope>NUCLEOTIDE SEQUENCE [LARGE SCALE GENOMIC DNA]</scope>
    <source>
        <strain evidence="2">NBRC 110686 / TISTR 2288 / 201-F6</strain>
    </source>
</reference>
<organism evidence="1 2">
    <name type="scientific">Piscinibacter sakaiensis</name>
    <name type="common">Ideonella sakaiensis</name>
    <dbReference type="NCBI Taxonomy" id="1547922"/>
    <lineage>
        <taxon>Bacteria</taxon>
        <taxon>Pseudomonadati</taxon>
        <taxon>Pseudomonadota</taxon>
        <taxon>Betaproteobacteria</taxon>
        <taxon>Burkholderiales</taxon>
        <taxon>Sphaerotilaceae</taxon>
        <taxon>Piscinibacter</taxon>
    </lineage>
</organism>
<proteinExistence type="predicted"/>
<dbReference type="Proteomes" id="UP000037660">
    <property type="component" value="Unassembled WGS sequence"/>
</dbReference>
<comment type="caution">
    <text evidence="1">The sequence shown here is derived from an EMBL/GenBank/DDBJ whole genome shotgun (WGS) entry which is preliminary data.</text>
</comment>
<dbReference type="EMBL" id="BBYR01000029">
    <property type="protein sequence ID" value="GAP35844.1"/>
    <property type="molecule type" value="Genomic_DNA"/>
</dbReference>
<dbReference type="RefSeq" id="WP_054019877.1">
    <property type="nucleotide sequence ID" value="NZ_BBYR01000029.1"/>
</dbReference>
<evidence type="ECO:0000313" key="1">
    <source>
        <dbReference type="EMBL" id="GAP35844.1"/>
    </source>
</evidence>
<protein>
    <recommendedName>
        <fullName evidence="3">DUF1839 family protein</fullName>
    </recommendedName>
</protein>
<gene>
    <name evidence="1" type="ORF">ISF6_1617</name>
</gene>
<name>A0A0K8NZY1_PISS1</name>
<dbReference type="AlphaFoldDB" id="A0A0K8NZY1"/>
<dbReference type="OrthoDB" id="4371620at2"/>
<accession>A0A0K8NZY1</accession>
<dbReference type="STRING" id="1547922.ISF6_1617"/>
<evidence type="ECO:0008006" key="3">
    <source>
        <dbReference type="Google" id="ProtNLM"/>
    </source>
</evidence>
<dbReference type="Pfam" id="PF08893">
    <property type="entry name" value="DUF1839"/>
    <property type="match status" value="1"/>
</dbReference>
<keyword evidence="2" id="KW-1185">Reference proteome</keyword>
<reference evidence="2" key="1">
    <citation type="submission" date="2015-07" db="EMBL/GenBank/DDBJ databases">
        <title>Discovery of a poly(ethylene terephthalate assimilation.</title>
        <authorList>
            <person name="Yoshida S."/>
            <person name="Hiraga K."/>
            <person name="Takehana T."/>
            <person name="Taniguchi I."/>
            <person name="Yamaji H."/>
            <person name="Maeda Y."/>
            <person name="Toyohara K."/>
            <person name="Miyamoto K."/>
            <person name="Kimura Y."/>
            <person name="Oda K."/>
        </authorList>
    </citation>
    <scope>NUCLEOTIDE SEQUENCE [LARGE SCALE GENOMIC DNA]</scope>
    <source>
        <strain evidence="2">NBRC 110686 / TISTR 2288 / 201-F6</strain>
    </source>
</reference>